<proteinExistence type="predicted"/>
<dbReference type="InterPro" id="IPR017507">
    <property type="entry name" value="Tscrpt_reg_HipB-like"/>
</dbReference>
<sequence>MTPAELGEAARARRIELGLRQQDLAALAGVSERLIREIEKGKPSLRLDTLLQVLDVLGFRIALTEFDALRPDDPSQGRISP</sequence>
<dbReference type="PROSITE" id="PS50943">
    <property type="entry name" value="HTH_CROC1"/>
    <property type="match status" value="1"/>
</dbReference>
<dbReference type="SMART" id="SM00530">
    <property type="entry name" value="HTH_XRE"/>
    <property type="match status" value="1"/>
</dbReference>
<evidence type="ECO:0000313" key="2">
    <source>
        <dbReference type="EMBL" id="MCS5479020.1"/>
    </source>
</evidence>
<gene>
    <name evidence="2" type="ORF">NYP18_05040</name>
</gene>
<evidence type="ECO:0000313" key="3">
    <source>
        <dbReference type="Proteomes" id="UP001205965"/>
    </source>
</evidence>
<comment type="caution">
    <text evidence="2">The sequence shown here is derived from an EMBL/GenBank/DDBJ whole genome shotgun (WGS) entry which is preliminary data.</text>
</comment>
<name>A0ABT2FUV5_9CORY</name>
<organism evidence="2 3">
    <name type="scientific">Corynebacterium lemuris</name>
    <dbReference type="NCBI Taxonomy" id="1859292"/>
    <lineage>
        <taxon>Bacteria</taxon>
        <taxon>Bacillati</taxon>
        <taxon>Actinomycetota</taxon>
        <taxon>Actinomycetes</taxon>
        <taxon>Mycobacteriales</taxon>
        <taxon>Corynebacteriaceae</taxon>
        <taxon>Corynebacterium</taxon>
    </lineage>
</organism>
<dbReference type="Proteomes" id="UP001205965">
    <property type="component" value="Unassembled WGS sequence"/>
</dbReference>
<dbReference type="SUPFAM" id="SSF47413">
    <property type="entry name" value="lambda repressor-like DNA-binding domains"/>
    <property type="match status" value="1"/>
</dbReference>
<dbReference type="RefSeq" id="WP_259427079.1">
    <property type="nucleotide sequence ID" value="NZ_JANWTC010000002.1"/>
</dbReference>
<dbReference type="NCBIfam" id="TIGR03070">
    <property type="entry name" value="couple_hipB"/>
    <property type="match status" value="1"/>
</dbReference>
<evidence type="ECO:0000259" key="1">
    <source>
        <dbReference type="PROSITE" id="PS50943"/>
    </source>
</evidence>
<reference evidence="2 3" key="1">
    <citation type="submission" date="2022-08" db="EMBL/GenBank/DDBJ databases">
        <title>YIM 101645 draft genome.</title>
        <authorList>
            <person name="Chen X."/>
        </authorList>
    </citation>
    <scope>NUCLEOTIDE SEQUENCE [LARGE SCALE GENOMIC DNA]</scope>
    <source>
        <strain evidence="2 3">YIM 101645</strain>
    </source>
</reference>
<protein>
    <submittedName>
        <fullName evidence="2">Helix-turn-helix transcriptional regulator</fullName>
    </submittedName>
</protein>
<dbReference type="Pfam" id="PF01381">
    <property type="entry name" value="HTH_3"/>
    <property type="match status" value="1"/>
</dbReference>
<dbReference type="InterPro" id="IPR010982">
    <property type="entry name" value="Lambda_DNA-bd_dom_sf"/>
</dbReference>
<accession>A0ABT2FUV5</accession>
<keyword evidence="3" id="KW-1185">Reference proteome</keyword>
<feature type="domain" description="HTH cro/C1-type" evidence="1">
    <location>
        <begin position="11"/>
        <end position="66"/>
    </location>
</feature>
<dbReference type="EMBL" id="JANWTC010000002">
    <property type="protein sequence ID" value="MCS5479020.1"/>
    <property type="molecule type" value="Genomic_DNA"/>
</dbReference>
<dbReference type="InterPro" id="IPR001387">
    <property type="entry name" value="Cro/C1-type_HTH"/>
</dbReference>
<dbReference type="CDD" id="cd00093">
    <property type="entry name" value="HTH_XRE"/>
    <property type="match status" value="1"/>
</dbReference>
<dbReference type="Gene3D" id="1.10.260.40">
    <property type="entry name" value="lambda repressor-like DNA-binding domains"/>
    <property type="match status" value="1"/>
</dbReference>